<reference evidence="1" key="1">
    <citation type="journal article" date="2016" name="Nat. Genet.">
        <title>A high-quality carrot genome assembly provides new insights into carotenoid accumulation and asterid genome evolution.</title>
        <authorList>
            <person name="Iorizzo M."/>
            <person name="Ellison S."/>
            <person name="Senalik D."/>
            <person name="Zeng P."/>
            <person name="Satapoomin P."/>
            <person name="Huang J."/>
            <person name="Bowman M."/>
            <person name="Iovene M."/>
            <person name="Sanseverino W."/>
            <person name="Cavagnaro P."/>
            <person name="Yildiz M."/>
            <person name="Macko-Podgorni A."/>
            <person name="Moranska E."/>
            <person name="Grzebelus E."/>
            <person name="Grzebelus D."/>
            <person name="Ashrafi H."/>
            <person name="Zheng Z."/>
            <person name="Cheng S."/>
            <person name="Spooner D."/>
            <person name="Van Deynze A."/>
            <person name="Simon P."/>
        </authorList>
    </citation>
    <scope>NUCLEOTIDE SEQUENCE [LARGE SCALE GENOMIC DNA]</scope>
    <source>
        <tissue evidence="1">Leaf</tissue>
    </source>
</reference>
<proteinExistence type="predicted"/>
<gene>
    <name evidence="1" type="ORF">DCAR_011647</name>
</gene>
<dbReference type="AlphaFoldDB" id="A0A166BUI9"/>
<accession>A0A166BUI9</accession>
<name>A0A166BUI9_DAUCS</name>
<evidence type="ECO:0000313" key="1">
    <source>
        <dbReference type="EMBL" id="KZN02891.1"/>
    </source>
</evidence>
<protein>
    <submittedName>
        <fullName evidence="1">Uncharacterized protein</fullName>
    </submittedName>
</protein>
<organism evidence="1">
    <name type="scientific">Daucus carota subsp. sativus</name>
    <name type="common">Carrot</name>
    <dbReference type="NCBI Taxonomy" id="79200"/>
    <lineage>
        <taxon>Eukaryota</taxon>
        <taxon>Viridiplantae</taxon>
        <taxon>Streptophyta</taxon>
        <taxon>Embryophyta</taxon>
        <taxon>Tracheophyta</taxon>
        <taxon>Spermatophyta</taxon>
        <taxon>Magnoliopsida</taxon>
        <taxon>eudicotyledons</taxon>
        <taxon>Gunneridae</taxon>
        <taxon>Pentapetalae</taxon>
        <taxon>asterids</taxon>
        <taxon>campanulids</taxon>
        <taxon>Apiales</taxon>
        <taxon>Apiaceae</taxon>
        <taxon>Apioideae</taxon>
        <taxon>Scandiceae</taxon>
        <taxon>Daucinae</taxon>
        <taxon>Daucus</taxon>
        <taxon>Daucus sect. Daucus</taxon>
    </lineage>
</organism>
<sequence>MEPREARVMRTIEEAEQDVGIKIDAGGCQRMVHRQVRTTSSASATSRALAGSMTSVVPYHVYATLGREYDFLRGQNAEIRRLMDTLLQERRIPVEDAETRSRIGAIEHIARQRLAEFPSTSEWDVEARRVARLI</sequence>
<dbReference type="Gramene" id="KZN02891">
    <property type="protein sequence ID" value="KZN02891"/>
    <property type="gene ID" value="DCAR_011647"/>
</dbReference>
<dbReference type="EMBL" id="LNRQ01000003">
    <property type="protein sequence ID" value="KZN02891.1"/>
    <property type="molecule type" value="Genomic_DNA"/>
</dbReference>
<comment type="caution">
    <text evidence="1">The sequence shown here is derived from an EMBL/GenBank/DDBJ whole genome shotgun (WGS) entry which is preliminary data.</text>
</comment>